<sequence>MNTRERTLAVFNYQNYDQMPVVHFGYWTELLAKWHKEGHLTADEAEFYFDKNEYDKIICDKLGFDFCWGHQLTPKHKVHPFFEKKILETHPNGVIRYINPDGLIEETDPNTTTIPATIGTLMTGREAWEELYKPRLQSGPARHGTPGELARWKQLSEETTDAPFGVYAGSMFGYARDMIGVEALSYLQVDDEDLFIEIIDTVANLSFETVKAVLEAGLRVDFLHFWEDICFKNGPLINPATFEKYVAPHYKKITDMAKAHGVNLFSVDSDGLIDKLIPAWFANGVNIMFPIEVGTWDASIAPWREKYGRELRGVGGVRKSVLGEDRAAIDAEIERIKPLVDLGGYIPCPDHRISLEATWDNVRYYADRMRATFCR</sequence>
<name>A0A2U8E374_9BACT</name>
<evidence type="ECO:0000259" key="1">
    <source>
        <dbReference type="Pfam" id="PF01208"/>
    </source>
</evidence>
<dbReference type="InterPro" id="IPR000257">
    <property type="entry name" value="Uroporphyrinogen_deCOase"/>
</dbReference>
<dbReference type="RefSeq" id="WP_108825072.1">
    <property type="nucleotide sequence ID" value="NZ_CP023004.1"/>
</dbReference>
<accession>A0A2U8E374</accession>
<organism evidence="2 3">
    <name type="scientific">Ereboglobus luteus</name>
    <dbReference type="NCBI Taxonomy" id="1796921"/>
    <lineage>
        <taxon>Bacteria</taxon>
        <taxon>Pseudomonadati</taxon>
        <taxon>Verrucomicrobiota</taxon>
        <taxon>Opitutia</taxon>
        <taxon>Opitutales</taxon>
        <taxon>Opitutaceae</taxon>
        <taxon>Ereboglobus</taxon>
    </lineage>
</organism>
<gene>
    <name evidence="2" type="ORF">CKA38_08410</name>
</gene>
<dbReference type="KEGG" id="elut:CKA38_08410"/>
<evidence type="ECO:0000313" key="2">
    <source>
        <dbReference type="EMBL" id="AWI09260.1"/>
    </source>
</evidence>
<proteinExistence type="predicted"/>
<evidence type="ECO:0000313" key="3">
    <source>
        <dbReference type="Proteomes" id="UP000244896"/>
    </source>
</evidence>
<dbReference type="InterPro" id="IPR038071">
    <property type="entry name" value="UROD/MetE-like_sf"/>
</dbReference>
<keyword evidence="3" id="KW-1185">Reference proteome</keyword>
<feature type="domain" description="Uroporphyrinogen decarboxylase (URO-D)" evidence="1">
    <location>
        <begin position="155"/>
        <end position="370"/>
    </location>
</feature>
<dbReference type="GO" id="GO:0004853">
    <property type="term" value="F:uroporphyrinogen decarboxylase activity"/>
    <property type="evidence" value="ECO:0007669"/>
    <property type="project" value="InterPro"/>
</dbReference>
<dbReference type="SUPFAM" id="SSF51726">
    <property type="entry name" value="UROD/MetE-like"/>
    <property type="match status" value="1"/>
</dbReference>
<dbReference type="AlphaFoldDB" id="A0A2U8E374"/>
<dbReference type="OrthoDB" id="9778540at2"/>
<dbReference type="Proteomes" id="UP000244896">
    <property type="component" value="Chromosome"/>
</dbReference>
<dbReference type="Gene3D" id="3.20.20.210">
    <property type="match status" value="1"/>
</dbReference>
<dbReference type="GO" id="GO:0006779">
    <property type="term" value="P:porphyrin-containing compound biosynthetic process"/>
    <property type="evidence" value="ECO:0007669"/>
    <property type="project" value="InterPro"/>
</dbReference>
<protein>
    <recommendedName>
        <fullName evidence="1">Uroporphyrinogen decarboxylase (URO-D) domain-containing protein</fullName>
    </recommendedName>
</protein>
<dbReference type="EMBL" id="CP023004">
    <property type="protein sequence ID" value="AWI09260.1"/>
    <property type="molecule type" value="Genomic_DNA"/>
</dbReference>
<dbReference type="Pfam" id="PF01208">
    <property type="entry name" value="URO-D"/>
    <property type="match status" value="1"/>
</dbReference>
<reference evidence="2 3" key="1">
    <citation type="journal article" date="2018" name="Syst. Appl. Microbiol.">
        <title>Ereboglobus luteus gen. nov. sp. nov. from cockroach guts, and new insights into the oxygen relationship of the genera Opitutus and Didymococcus (Verrucomicrobia: Opitutaceae).</title>
        <authorList>
            <person name="Tegtmeier D."/>
            <person name="Belitz A."/>
            <person name="Radek R."/>
            <person name="Heimerl T."/>
            <person name="Brune A."/>
        </authorList>
    </citation>
    <scope>NUCLEOTIDE SEQUENCE [LARGE SCALE GENOMIC DNA]</scope>
    <source>
        <strain evidence="2 3">Ho45</strain>
    </source>
</reference>